<dbReference type="Proteomes" id="UP001280121">
    <property type="component" value="Unassembled WGS sequence"/>
</dbReference>
<proteinExistence type="predicted"/>
<protein>
    <submittedName>
        <fullName evidence="1">Uncharacterized protein</fullName>
    </submittedName>
</protein>
<reference evidence="1" key="1">
    <citation type="journal article" date="2023" name="Plant J.">
        <title>Genome sequences and population genomics provide insights into the demographic history, inbreeding, and mutation load of two 'living fossil' tree species of Dipteronia.</title>
        <authorList>
            <person name="Feng Y."/>
            <person name="Comes H.P."/>
            <person name="Chen J."/>
            <person name="Zhu S."/>
            <person name="Lu R."/>
            <person name="Zhang X."/>
            <person name="Li P."/>
            <person name="Qiu J."/>
            <person name="Olsen K.M."/>
            <person name="Qiu Y."/>
        </authorList>
    </citation>
    <scope>NUCLEOTIDE SEQUENCE</scope>
    <source>
        <strain evidence="1">KIB01</strain>
    </source>
</reference>
<name>A0AAD9WN74_9ROSI</name>
<dbReference type="EMBL" id="JANJYI010000008">
    <property type="protein sequence ID" value="KAK2637619.1"/>
    <property type="molecule type" value="Genomic_DNA"/>
</dbReference>
<dbReference type="AlphaFoldDB" id="A0AAD9WN74"/>
<accession>A0AAD9WN74</accession>
<gene>
    <name evidence="1" type="ORF">Ddye_025414</name>
</gene>
<keyword evidence="2" id="KW-1185">Reference proteome</keyword>
<sequence>MKKQNEDVFGWATCFLREYQDAKLIARLPTSSLNSGGLILWCAPLEGIYKINTDATIQDMSHQNRIESIVRDSKCQCIIRLRLRKLRLF</sequence>
<comment type="caution">
    <text evidence="1">The sequence shown here is derived from an EMBL/GenBank/DDBJ whole genome shotgun (WGS) entry which is preliminary data.</text>
</comment>
<evidence type="ECO:0000313" key="1">
    <source>
        <dbReference type="EMBL" id="KAK2637619.1"/>
    </source>
</evidence>
<organism evidence="1 2">
    <name type="scientific">Dipteronia dyeriana</name>
    <dbReference type="NCBI Taxonomy" id="168575"/>
    <lineage>
        <taxon>Eukaryota</taxon>
        <taxon>Viridiplantae</taxon>
        <taxon>Streptophyta</taxon>
        <taxon>Embryophyta</taxon>
        <taxon>Tracheophyta</taxon>
        <taxon>Spermatophyta</taxon>
        <taxon>Magnoliopsida</taxon>
        <taxon>eudicotyledons</taxon>
        <taxon>Gunneridae</taxon>
        <taxon>Pentapetalae</taxon>
        <taxon>rosids</taxon>
        <taxon>malvids</taxon>
        <taxon>Sapindales</taxon>
        <taxon>Sapindaceae</taxon>
        <taxon>Hippocastanoideae</taxon>
        <taxon>Acereae</taxon>
        <taxon>Dipteronia</taxon>
    </lineage>
</organism>
<evidence type="ECO:0000313" key="2">
    <source>
        <dbReference type="Proteomes" id="UP001280121"/>
    </source>
</evidence>